<evidence type="ECO:0000256" key="7">
    <source>
        <dbReference type="ARBA" id="ARBA00022553"/>
    </source>
</evidence>
<feature type="domain" description="EF-hand" evidence="22">
    <location>
        <begin position="146"/>
        <end position="181"/>
    </location>
</feature>
<dbReference type="PROSITE" id="PS50222">
    <property type="entry name" value="EF_HAND_2"/>
    <property type="match status" value="3"/>
</dbReference>
<dbReference type="Pfam" id="PF13499">
    <property type="entry name" value="EF-hand_7"/>
    <property type="match status" value="1"/>
</dbReference>
<keyword evidence="7" id="KW-0597">Phosphoprotein</keyword>
<keyword evidence="8" id="KW-0519">Myristate</keyword>
<keyword evidence="12" id="KW-0653">Protein transport</keyword>
<dbReference type="EMBL" id="CACVKT020004598">
    <property type="protein sequence ID" value="CAC5390698.1"/>
    <property type="molecule type" value="Genomic_DNA"/>
</dbReference>
<protein>
    <recommendedName>
        <fullName evidence="21">Sulfhydryl light chain</fullName>
    </recommendedName>
</protein>
<keyword evidence="11" id="KW-0106">Calcium</keyword>
<dbReference type="GO" id="GO:0005737">
    <property type="term" value="C:cytoplasm"/>
    <property type="evidence" value="ECO:0007669"/>
    <property type="project" value="UniProtKB-SubCell"/>
</dbReference>
<dbReference type="OrthoDB" id="191686at2759"/>
<dbReference type="CDD" id="cd00051">
    <property type="entry name" value="EFh"/>
    <property type="match status" value="1"/>
</dbReference>
<dbReference type="InterPro" id="IPR011992">
    <property type="entry name" value="EF-hand-dom_pair"/>
</dbReference>
<keyword evidence="24" id="KW-1185">Reference proteome</keyword>
<evidence type="ECO:0000256" key="9">
    <source>
        <dbReference type="ARBA" id="ARBA00022723"/>
    </source>
</evidence>
<evidence type="ECO:0000259" key="22">
    <source>
        <dbReference type="PROSITE" id="PS50222"/>
    </source>
</evidence>
<evidence type="ECO:0000256" key="19">
    <source>
        <dbReference type="ARBA" id="ARBA00038164"/>
    </source>
</evidence>
<comment type="similarity">
    <text evidence="19">Belongs to the calcineurin regulatory subunit family. CHP subfamily.</text>
</comment>
<evidence type="ECO:0000256" key="20">
    <source>
        <dbReference type="ARBA" id="ARBA00049593"/>
    </source>
</evidence>
<keyword evidence="18" id="KW-0449">Lipoprotein</keyword>
<comment type="subcellular location">
    <subcellularLocation>
        <location evidence="2">Cell membrane</location>
    </subcellularLocation>
    <subcellularLocation>
        <location evidence="3">Cytoplasm</location>
    </subcellularLocation>
    <subcellularLocation>
        <location evidence="1">Nucleus</location>
    </subcellularLocation>
</comment>
<evidence type="ECO:0000256" key="14">
    <source>
        <dbReference type="ARBA" id="ARBA00023136"/>
    </source>
</evidence>
<feature type="domain" description="EF-hand" evidence="22">
    <location>
        <begin position="105"/>
        <end position="140"/>
    </location>
</feature>
<keyword evidence="10" id="KW-0677">Repeat</keyword>
<keyword evidence="5" id="KW-1003">Cell membrane</keyword>
<evidence type="ECO:0000256" key="13">
    <source>
        <dbReference type="ARBA" id="ARBA00023123"/>
    </source>
</evidence>
<dbReference type="InterPro" id="IPR051875">
    <property type="entry name" value="Calcineurin_B_homologous"/>
</dbReference>
<dbReference type="PANTHER" id="PTHR46002">
    <property type="entry name" value="EG:114D9.1 PROTEIN-RELATED"/>
    <property type="match status" value="1"/>
</dbReference>
<dbReference type="GO" id="GO:0015031">
    <property type="term" value="P:protein transport"/>
    <property type="evidence" value="ECO:0007669"/>
    <property type="project" value="UniProtKB-KW"/>
</dbReference>
<evidence type="ECO:0000256" key="18">
    <source>
        <dbReference type="ARBA" id="ARBA00023288"/>
    </source>
</evidence>
<evidence type="ECO:0000256" key="2">
    <source>
        <dbReference type="ARBA" id="ARBA00004236"/>
    </source>
</evidence>
<evidence type="ECO:0000313" key="24">
    <source>
        <dbReference type="Proteomes" id="UP000507470"/>
    </source>
</evidence>
<evidence type="ECO:0000256" key="6">
    <source>
        <dbReference type="ARBA" id="ARBA00022490"/>
    </source>
</evidence>
<keyword evidence="17" id="KW-0539">Nucleus</keyword>
<keyword evidence="4" id="KW-0813">Transport</keyword>
<keyword evidence="9" id="KW-0479">Metal-binding</keyword>
<dbReference type="Proteomes" id="UP000507470">
    <property type="component" value="Unassembled WGS sequence"/>
</dbReference>
<evidence type="ECO:0000256" key="15">
    <source>
        <dbReference type="ARBA" id="ARBA00023175"/>
    </source>
</evidence>
<organism evidence="23 24">
    <name type="scientific">Mytilus coruscus</name>
    <name type="common">Sea mussel</name>
    <dbReference type="NCBI Taxonomy" id="42192"/>
    <lineage>
        <taxon>Eukaryota</taxon>
        <taxon>Metazoa</taxon>
        <taxon>Spiralia</taxon>
        <taxon>Lophotrochozoa</taxon>
        <taxon>Mollusca</taxon>
        <taxon>Bivalvia</taxon>
        <taxon>Autobranchia</taxon>
        <taxon>Pteriomorphia</taxon>
        <taxon>Mytilida</taxon>
        <taxon>Mytiloidea</taxon>
        <taxon>Mytilidae</taxon>
        <taxon>Mytilinae</taxon>
        <taxon>Mytilus</taxon>
    </lineage>
</organism>
<dbReference type="GO" id="GO:0005634">
    <property type="term" value="C:nucleus"/>
    <property type="evidence" value="ECO:0007669"/>
    <property type="project" value="UniProtKB-SubCell"/>
</dbReference>
<reference evidence="23 24" key="1">
    <citation type="submission" date="2020-06" db="EMBL/GenBank/DDBJ databases">
        <authorList>
            <person name="Li R."/>
            <person name="Bekaert M."/>
        </authorList>
    </citation>
    <scope>NUCLEOTIDE SEQUENCE [LARGE SCALE GENOMIC DNA]</scope>
    <source>
        <strain evidence="24">wild</strain>
    </source>
</reference>
<evidence type="ECO:0000256" key="5">
    <source>
        <dbReference type="ARBA" id="ARBA00022475"/>
    </source>
</evidence>
<dbReference type="SUPFAM" id="SSF47473">
    <property type="entry name" value="EF-hand"/>
    <property type="match status" value="1"/>
</dbReference>
<proteinExistence type="inferred from homology"/>
<sequence length="190" mass="22093">MGARASIQLQDEEIEEIQNETGFSRNQIIRLYSRFESLDKSGNGFLSREDFLRIPELAINPLGDRIVHSFFQESNDETVNFRQFIHVLARFRPTKVKISKNKLNTREEKLRFAFRMYDLDGDDKISRDELLAVLHMMVGANISEDQLGSIADRTIHEADTDGDKQISFDEFKLAMEKVDVEQKMSIRFLN</sequence>
<keyword evidence="13" id="KW-0518">Myosin</keyword>
<evidence type="ECO:0000256" key="4">
    <source>
        <dbReference type="ARBA" id="ARBA00022448"/>
    </source>
</evidence>
<keyword evidence="16" id="KW-0514">Muscle protein</keyword>
<name>A0A6J8C2R6_MYTCO</name>
<keyword evidence="6" id="KW-0963">Cytoplasm</keyword>
<dbReference type="Gene3D" id="1.10.238.10">
    <property type="entry name" value="EF-hand"/>
    <property type="match status" value="1"/>
</dbReference>
<evidence type="ECO:0000256" key="12">
    <source>
        <dbReference type="ARBA" id="ARBA00022927"/>
    </source>
</evidence>
<evidence type="ECO:0000256" key="8">
    <source>
        <dbReference type="ARBA" id="ARBA00022707"/>
    </source>
</evidence>
<gene>
    <name evidence="23" type="ORF">MCOR_25780</name>
</gene>
<accession>A0A6J8C2R6</accession>
<evidence type="ECO:0000256" key="11">
    <source>
        <dbReference type="ARBA" id="ARBA00022837"/>
    </source>
</evidence>
<evidence type="ECO:0000256" key="1">
    <source>
        <dbReference type="ARBA" id="ARBA00004123"/>
    </source>
</evidence>
<evidence type="ECO:0000256" key="17">
    <source>
        <dbReference type="ARBA" id="ARBA00023242"/>
    </source>
</evidence>
<evidence type="ECO:0000256" key="10">
    <source>
        <dbReference type="ARBA" id="ARBA00022737"/>
    </source>
</evidence>
<dbReference type="SMART" id="SM00054">
    <property type="entry name" value="EFh"/>
    <property type="match status" value="3"/>
</dbReference>
<dbReference type="FunFam" id="1.10.238.10:FF:000003">
    <property type="entry name" value="Calmodulin A"/>
    <property type="match status" value="1"/>
</dbReference>
<dbReference type="InterPro" id="IPR002048">
    <property type="entry name" value="EF_hand_dom"/>
</dbReference>
<dbReference type="GO" id="GO:0005509">
    <property type="term" value="F:calcium ion binding"/>
    <property type="evidence" value="ECO:0007669"/>
    <property type="project" value="InterPro"/>
</dbReference>
<keyword evidence="14" id="KW-0472">Membrane</keyword>
<evidence type="ECO:0000256" key="16">
    <source>
        <dbReference type="ARBA" id="ARBA00023179"/>
    </source>
</evidence>
<evidence type="ECO:0000313" key="23">
    <source>
        <dbReference type="EMBL" id="CAC5390698.1"/>
    </source>
</evidence>
<comment type="function">
    <text evidence="20">In molluscan muscle, calcium regulation is associated with myosin rather than with actin. Muscle myosin contains two types of light chains: the catalytic light chain, essential for ATPase activity, and the regulatory light chain, a calcium-binding protein responsible for Ca(2+) dependent binding and Ca(2+) dependent Mg-ATPase activity.</text>
</comment>
<dbReference type="PROSITE" id="PS00018">
    <property type="entry name" value="EF_HAND_1"/>
    <property type="match status" value="3"/>
</dbReference>
<evidence type="ECO:0000256" key="3">
    <source>
        <dbReference type="ARBA" id="ARBA00004496"/>
    </source>
</evidence>
<dbReference type="GO" id="GO:0016459">
    <property type="term" value="C:myosin complex"/>
    <property type="evidence" value="ECO:0007669"/>
    <property type="project" value="UniProtKB-KW"/>
</dbReference>
<dbReference type="AlphaFoldDB" id="A0A6J8C2R6"/>
<dbReference type="GO" id="GO:0005886">
    <property type="term" value="C:plasma membrane"/>
    <property type="evidence" value="ECO:0007669"/>
    <property type="project" value="UniProtKB-SubCell"/>
</dbReference>
<keyword evidence="15" id="KW-0505">Motor protein</keyword>
<evidence type="ECO:0000256" key="21">
    <source>
        <dbReference type="ARBA" id="ARBA00078496"/>
    </source>
</evidence>
<dbReference type="InterPro" id="IPR018247">
    <property type="entry name" value="EF_Hand_1_Ca_BS"/>
</dbReference>
<feature type="domain" description="EF-hand" evidence="22">
    <location>
        <begin position="26"/>
        <end position="61"/>
    </location>
</feature>